<dbReference type="AlphaFoldDB" id="A0A8S9NW42"/>
<feature type="region of interest" description="Disordered" evidence="1">
    <location>
        <begin position="86"/>
        <end position="119"/>
    </location>
</feature>
<evidence type="ECO:0000313" key="2">
    <source>
        <dbReference type="EMBL" id="KAF3506860.1"/>
    </source>
</evidence>
<evidence type="ECO:0000256" key="1">
    <source>
        <dbReference type="SAM" id="MobiDB-lite"/>
    </source>
</evidence>
<accession>A0A8S9NW42</accession>
<feature type="region of interest" description="Disordered" evidence="1">
    <location>
        <begin position="1"/>
        <end position="55"/>
    </location>
</feature>
<name>A0A8S9NW42_BRACR</name>
<organism evidence="2 3">
    <name type="scientific">Brassica cretica</name>
    <name type="common">Mustard</name>
    <dbReference type="NCBI Taxonomy" id="69181"/>
    <lineage>
        <taxon>Eukaryota</taxon>
        <taxon>Viridiplantae</taxon>
        <taxon>Streptophyta</taxon>
        <taxon>Embryophyta</taxon>
        <taxon>Tracheophyta</taxon>
        <taxon>Spermatophyta</taxon>
        <taxon>Magnoliopsida</taxon>
        <taxon>eudicotyledons</taxon>
        <taxon>Gunneridae</taxon>
        <taxon>Pentapetalae</taxon>
        <taxon>rosids</taxon>
        <taxon>malvids</taxon>
        <taxon>Brassicales</taxon>
        <taxon>Brassicaceae</taxon>
        <taxon>Brassiceae</taxon>
        <taxon>Brassica</taxon>
    </lineage>
</organism>
<dbReference type="Proteomes" id="UP000712600">
    <property type="component" value="Unassembled WGS sequence"/>
</dbReference>
<dbReference type="EMBL" id="QGKX02001521">
    <property type="protein sequence ID" value="KAF3506860.1"/>
    <property type="molecule type" value="Genomic_DNA"/>
</dbReference>
<reference evidence="2" key="1">
    <citation type="submission" date="2019-12" db="EMBL/GenBank/DDBJ databases">
        <title>Genome sequencing and annotation of Brassica cretica.</title>
        <authorList>
            <person name="Studholme D.J."/>
            <person name="Sarris P."/>
        </authorList>
    </citation>
    <scope>NUCLEOTIDE SEQUENCE</scope>
    <source>
        <strain evidence="2">PFS-109/04</strain>
        <tissue evidence="2">Leaf</tissue>
    </source>
</reference>
<dbReference type="PANTHER" id="PTHR31016:SF22">
    <property type="entry name" value="RRNA BIOGENESIS PROTEIN RRP36-LIKE"/>
    <property type="match status" value="1"/>
</dbReference>
<protein>
    <submittedName>
        <fullName evidence="2">Uncharacterized protein</fullName>
    </submittedName>
</protein>
<proteinExistence type="predicted"/>
<feature type="compositionally biased region" description="Low complexity" evidence="1">
    <location>
        <begin position="1"/>
        <end position="30"/>
    </location>
</feature>
<comment type="caution">
    <text evidence="2">The sequence shown here is derived from an EMBL/GenBank/DDBJ whole genome shotgun (WGS) entry which is preliminary data.</text>
</comment>
<evidence type="ECO:0000313" key="3">
    <source>
        <dbReference type="Proteomes" id="UP000712600"/>
    </source>
</evidence>
<dbReference type="PANTHER" id="PTHR31016">
    <property type="entry name" value="OS04G0228100 PROTEIN"/>
    <property type="match status" value="1"/>
</dbReference>
<gene>
    <name evidence="2" type="ORF">F2Q69_00001406</name>
</gene>
<sequence length="228" mass="24937">MSSSSSFPSSSASSSSSAASSLAAKAIRASSAHRDSSLSSAYSSPPVPTPPKEVVRKPYEYTSMKSLNEPKRSFWGSLASKAKALLDDEDPPQSPTTRIDHHNTPSGTKEAARKTDNPSLQRSLDAITSSFNYIVFSSFYVSWYVDKSCWSQGRRNITASDSSKLLENKVEIRCMGEAVIPTLELRSLVELWLETTSKHERVAATIGSSAKEFVMVLVYARKLPECNN</sequence>